<sequence length="153" mass="16784">MTNGSTRHYAADEIVAPALIALKVWYDEARGDKAMAGFDALPEPHALPGPADLAILEVAGDGRYAYLAMGEQYRRTAALKPDADGVTRETRPVVRQHLDLALEQREAFHVSITRWDGPRILQYDRLILPLTDAGGEVSHLLVGEVFLRVAKPG</sequence>
<dbReference type="KEGG" id="fer:FNB15_18480"/>
<dbReference type="AlphaFoldDB" id="A0A516H5U9"/>
<evidence type="ECO:0008006" key="3">
    <source>
        <dbReference type="Google" id="ProtNLM"/>
    </source>
</evidence>
<evidence type="ECO:0000313" key="1">
    <source>
        <dbReference type="EMBL" id="QDO99136.1"/>
    </source>
</evidence>
<organism evidence="1 2">
    <name type="scientific">Ferrovibrio terrae</name>
    <dbReference type="NCBI Taxonomy" id="2594003"/>
    <lineage>
        <taxon>Bacteria</taxon>
        <taxon>Pseudomonadati</taxon>
        <taxon>Pseudomonadota</taxon>
        <taxon>Alphaproteobacteria</taxon>
        <taxon>Rhodospirillales</taxon>
        <taxon>Rhodospirillaceae</taxon>
        <taxon>Ferrovibrio</taxon>
    </lineage>
</organism>
<proteinExistence type="predicted"/>
<dbReference type="EMBL" id="CP041636">
    <property type="protein sequence ID" value="QDO99136.1"/>
    <property type="molecule type" value="Genomic_DNA"/>
</dbReference>
<protein>
    <recommendedName>
        <fullName evidence="3">PAS domain-containing protein</fullName>
    </recommendedName>
</protein>
<name>A0A516H5U9_9PROT</name>
<reference evidence="1 2" key="1">
    <citation type="submission" date="2019-07" db="EMBL/GenBank/DDBJ databases">
        <title>Genome sequencing for Ferrovibrio sp. K5.</title>
        <authorList>
            <person name="Park S.-J."/>
        </authorList>
    </citation>
    <scope>NUCLEOTIDE SEQUENCE [LARGE SCALE GENOMIC DNA]</scope>
    <source>
        <strain evidence="1 2">K5</strain>
    </source>
</reference>
<accession>A0A516H5U9</accession>
<gene>
    <name evidence="1" type="ORF">FNB15_18480</name>
</gene>
<dbReference type="RefSeq" id="WP_144258132.1">
    <property type="nucleotide sequence ID" value="NZ_CP041636.1"/>
</dbReference>
<evidence type="ECO:0000313" key="2">
    <source>
        <dbReference type="Proteomes" id="UP000317496"/>
    </source>
</evidence>
<dbReference type="Proteomes" id="UP000317496">
    <property type="component" value="Chromosome"/>
</dbReference>
<keyword evidence="2" id="KW-1185">Reference proteome</keyword>